<dbReference type="GO" id="GO:0003677">
    <property type="term" value="F:DNA binding"/>
    <property type="evidence" value="ECO:0007669"/>
    <property type="project" value="UniProtKB-KW"/>
</dbReference>
<dbReference type="InterPro" id="IPR000944">
    <property type="entry name" value="Tscrpt_reg_Rrf2"/>
</dbReference>
<dbReference type="NCBIfam" id="TIGR00738">
    <property type="entry name" value="rrf2_super"/>
    <property type="match status" value="1"/>
</dbReference>
<keyword evidence="3" id="KW-1185">Reference proteome</keyword>
<proteinExistence type="predicted"/>
<dbReference type="GO" id="GO:0005829">
    <property type="term" value="C:cytosol"/>
    <property type="evidence" value="ECO:0007669"/>
    <property type="project" value="TreeGrafter"/>
</dbReference>
<evidence type="ECO:0000313" key="2">
    <source>
        <dbReference type="EMBL" id="GEN63021.1"/>
    </source>
</evidence>
<dbReference type="Proteomes" id="UP000321746">
    <property type="component" value="Unassembled WGS sequence"/>
</dbReference>
<evidence type="ECO:0000313" key="3">
    <source>
        <dbReference type="Proteomes" id="UP000321746"/>
    </source>
</evidence>
<comment type="caution">
    <text evidence="2">The sequence shown here is derived from an EMBL/GenBank/DDBJ whole genome shotgun (WGS) entry which is preliminary data.</text>
</comment>
<reference evidence="2 3" key="1">
    <citation type="submission" date="2019-07" db="EMBL/GenBank/DDBJ databases">
        <title>Whole genome shotgun sequence of Acetobacter oeni NBRC 105207.</title>
        <authorList>
            <person name="Hosoyama A."/>
            <person name="Uohara A."/>
            <person name="Ohji S."/>
            <person name="Ichikawa N."/>
        </authorList>
    </citation>
    <scope>NUCLEOTIDE SEQUENCE [LARGE SCALE GENOMIC DNA]</scope>
    <source>
        <strain evidence="2 3">NBRC 105207</strain>
    </source>
</reference>
<keyword evidence="1" id="KW-0238">DNA-binding</keyword>
<dbReference type="Gene3D" id="1.10.10.10">
    <property type="entry name" value="Winged helix-like DNA-binding domain superfamily/Winged helix DNA-binding domain"/>
    <property type="match status" value="1"/>
</dbReference>
<dbReference type="SUPFAM" id="SSF46785">
    <property type="entry name" value="Winged helix' DNA-binding domain"/>
    <property type="match status" value="1"/>
</dbReference>
<dbReference type="EMBL" id="BJYG01000013">
    <property type="protein sequence ID" value="GEN63021.1"/>
    <property type="molecule type" value="Genomic_DNA"/>
</dbReference>
<dbReference type="PROSITE" id="PS51197">
    <property type="entry name" value="HTH_RRF2_2"/>
    <property type="match status" value="1"/>
</dbReference>
<organism evidence="2 3">
    <name type="scientific">Acetobacter oeni</name>
    <dbReference type="NCBI Taxonomy" id="304077"/>
    <lineage>
        <taxon>Bacteria</taxon>
        <taxon>Pseudomonadati</taxon>
        <taxon>Pseudomonadota</taxon>
        <taxon>Alphaproteobacteria</taxon>
        <taxon>Acetobacterales</taxon>
        <taxon>Acetobacteraceae</taxon>
        <taxon>Acetobacter</taxon>
    </lineage>
</organism>
<dbReference type="RefSeq" id="WP_146887184.1">
    <property type="nucleotide sequence ID" value="NZ_BJYG01000013.1"/>
</dbReference>
<accession>A0A511XJB8</accession>
<name>A0A511XJB8_9PROT</name>
<evidence type="ECO:0000256" key="1">
    <source>
        <dbReference type="ARBA" id="ARBA00023125"/>
    </source>
</evidence>
<dbReference type="Pfam" id="PF02082">
    <property type="entry name" value="Rrf2"/>
    <property type="match status" value="1"/>
</dbReference>
<dbReference type="OrthoDB" id="9795923at2"/>
<dbReference type="PANTHER" id="PTHR33221:SF4">
    <property type="entry name" value="HTH-TYPE TRANSCRIPTIONAL REPRESSOR NSRR"/>
    <property type="match status" value="1"/>
</dbReference>
<dbReference type="InterPro" id="IPR036388">
    <property type="entry name" value="WH-like_DNA-bd_sf"/>
</dbReference>
<dbReference type="GO" id="GO:0003700">
    <property type="term" value="F:DNA-binding transcription factor activity"/>
    <property type="evidence" value="ECO:0007669"/>
    <property type="project" value="TreeGrafter"/>
</dbReference>
<dbReference type="InterPro" id="IPR036390">
    <property type="entry name" value="WH_DNA-bd_sf"/>
</dbReference>
<gene>
    <name evidence="2" type="ORF">AOE01nite_12450</name>
</gene>
<dbReference type="AlphaFoldDB" id="A0A511XJB8"/>
<dbReference type="PANTHER" id="PTHR33221">
    <property type="entry name" value="WINGED HELIX-TURN-HELIX TRANSCRIPTIONAL REGULATOR, RRF2 FAMILY"/>
    <property type="match status" value="1"/>
</dbReference>
<protein>
    <submittedName>
        <fullName evidence="2">Rrf2 family transcriptional regulator</fullName>
    </submittedName>
</protein>
<sequence>MKLTLHTDYALRTLIYLGIHTDRLVSIREVAQVYGISENHLVKIIHRLGLGGFIETARGRNGGLKLARPASEIGIGDVVRYTEEDLGLVTCMQPEQAAAGHCCILSDVCRLRGVLGEALASFMTVLDHYTLEGMITPDERRRLGGREAGQAGNLSASDLKPAG</sequence>